<dbReference type="GO" id="GO:0016787">
    <property type="term" value="F:hydrolase activity"/>
    <property type="evidence" value="ECO:0007669"/>
    <property type="project" value="UniProtKB-KW"/>
</dbReference>
<dbReference type="InterPro" id="IPR000073">
    <property type="entry name" value="AB_hydrolase_1"/>
</dbReference>
<evidence type="ECO:0000313" key="3">
    <source>
        <dbReference type="EMBL" id="MBU3868183.1"/>
    </source>
</evidence>
<protein>
    <submittedName>
        <fullName evidence="3">Alpha/beta hydrolase</fullName>
    </submittedName>
</protein>
<feature type="domain" description="AB hydrolase-1" evidence="2">
    <location>
        <begin position="58"/>
        <end position="305"/>
    </location>
</feature>
<accession>A0ABS6CMN3</accession>
<organism evidence="3 4">
    <name type="scientific">Streptomyces niphimycinicus</name>
    <dbReference type="NCBI Taxonomy" id="2842201"/>
    <lineage>
        <taxon>Bacteria</taxon>
        <taxon>Bacillati</taxon>
        <taxon>Actinomycetota</taxon>
        <taxon>Actinomycetes</taxon>
        <taxon>Kitasatosporales</taxon>
        <taxon>Streptomycetaceae</taxon>
        <taxon>Streptomyces</taxon>
    </lineage>
</organism>
<dbReference type="InterPro" id="IPR050266">
    <property type="entry name" value="AB_hydrolase_sf"/>
</dbReference>
<dbReference type="PANTHER" id="PTHR43798:SF33">
    <property type="entry name" value="HYDROLASE, PUTATIVE (AFU_ORTHOLOGUE AFUA_2G14860)-RELATED"/>
    <property type="match status" value="1"/>
</dbReference>
<dbReference type="PANTHER" id="PTHR43798">
    <property type="entry name" value="MONOACYLGLYCEROL LIPASE"/>
    <property type="match status" value="1"/>
</dbReference>
<reference evidence="3 4" key="1">
    <citation type="submission" date="2021-06" db="EMBL/GenBank/DDBJ databases">
        <authorList>
            <person name="Pan X."/>
        </authorList>
    </citation>
    <scope>NUCLEOTIDE SEQUENCE [LARGE SCALE GENOMIC DNA]</scope>
    <source>
        <strain evidence="3 4">4503</strain>
    </source>
</reference>
<gene>
    <name evidence="3" type="ORF">KN815_30270</name>
</gene>
<feature type="region of interest" description="Disordered" evidence="1">
    <location>
        <begin position="1"/>
        <end position="36"/>
    </location>
</feature>
<dbReference type="Pfam" id="PF00561">
    <property type="entry name" value="Abhydrolase_1"/>
    <property type="match status" value="1"/>
</dbReference>
<evidence type="ECO:0000256" key="1">
    <source>
        <dbReference type="SAM" id="MobiDB-lite"/>
    </source>
</evidence>
<keyword evidence="4" id="KW-1185">Reference proteome</keyword>
<sequence>MSVPVKPSHHTESNVSTPSNPAAASQSPDAPLSPGIHSFEVGGITQRYHVYGSGPFCVVHSGGPGIFWDYMRMPLLEQHLTMVYVEPIGTGDSGRLPSHPHGYTRDRYSRFLEVLINHLGVPKVHLLGHSHGAFVAAYHALYRAERLAGVVLYGGAPVTGPEHGEEAGRRVQEFAAKHAGHPGLADVLAAFGAMSGMSDDESTVAVARGVLPSYFANYWDNEERFAPIRDTIRATYISGMDEDLSPDLVDDRAALKGLEVPALMVVGRHDVICGPRWSQELHELIPDSRLVILENSGHLGHVEEPALFSDAVRDFVLQTTGSESDTAR</sequence>
<keyword evidence="3" id="KW-0378">Hydrolase</keyword>
<dbReference type="Proteomes" id="UP000720508">
    <property type="component" value="Unassembled WGS sequence"/>
</dbReference>
<proteinExistence type="predicted"/>
<comment type="caution">
    <text evidence="3">The sequence shown here is derived from an EMBL/GenBank/DDBJ whole genome shotgun (WGS) entry which is preliminary data.</text>
</comment>
<dbReference type="EMBL" id="JAHLEM010000390">
    <property type="protein sequence ID" value="MBU3868183.1"/>
    <property type="molecule type" value="Genomic_DNA"/>
</dbReference>
<name>A0ABS6CMN3_9ACTN</name>
<evidence type="ECO:0000313" key="4">
    <source>
        <dbReference type="Proteomes" id="UP000720508"/>
    </source>
</evidence>
<evidence type="ECO:0000259" key="2">
    <source>
        <dbReference type="Pfam" id="PF00561"/>
    </source>
</evidence>
<feature type="compositionally biased region" description="Polar residues" evidence="1">
    <location>
        <begin position="13"/>
        <end position="28"/>
    </location>
</feature>